<sequence length="181" mass="19962">MTNLASEFRTAFEYNKLLAERAAAQLSDEQLHTALHAETNSVAVIMKHVAGNLRSRWTDFLTADGEKPWRNRDDEFIDTLTSRSEVLADWQGGWEACLGSLGRLTADDFSREVTIRGERLSVPLAVGRSLAHCGYHAVQIVLISRILVGDGWETLTIARGGSQQHNAGAWGRQQYGRAPGA</sequence>
<keyword evidence="2" id="KW-1185">Reference proteome</keyword>
<accession>A0A518DCM9</accession>
<name>A0A518DCM9_9BACT</name>
<dbReference type="KEGG" id="pnd:Pla175_26220"/>
<reference evidence="1 2" key="1">
    <citation type="submission" date="2019-02" db="EMBL/GenBank/DDBJ databases">
        <title>Deep-cultivation of Planctomycetes and their phenomic and genomic characterization uncovers novel biology.</title>
        <authorList>
            <person name="Wiegand S."/>
            <person name="Jogler M."/>
            <person name="Boedeker C."/>
            <person name="Pinto D."/>
            <person name="Vollmers J."/>
            <person name="Rivas-Marin E."/>
            <person name="Kohn T."/>
            <person name="Peeters S.H."/>
            <person name="Heuer A."/>
            <person name="Rast P."/>
            <person name="Oberbeckmann S."/>
            <person name="Bunk B."/>
            <person name="Jeske O."/>
            <person name="Meyerdierks A."/>
            <person name="Storesund J.E."/>
            <person name="Kallscheuer N."/>
            <person name="Luecker S."/>
            <person name="Lage O.M."/>
            <person name="Pohl T."/>
            <person name="Merkel B.J."/>
            <person name="Hornburger P."/>
            <person name="Mueller R.-W."/>
            <person name="Bruemmer F."/>
            <person name="Labrenz M."/>
            <person name="Spormann A.M."/>
            <person name="Op den Camp H."/>
            <person name="Overmann J."/>
            <person name="Amann R."/>
            <person name="Jetten M.S.M."/>
            <person name="Mascher T."/>
            <person name="Medema M.H."/>
            <person name="Devos D.P."/>
            <person name="Kaster A.-K."/>
            <person name="Ovreas L."/>
            <person name="Rohde M."/>
            <person name="Galperin M.Y."/>
            <person name="Jogler C."/>
        </authorList>
    </citation>
    <scope>NUCLEOTIDE SEQUENCE [LARGE SCALE GENOMIC DNA]</scope>
    <source>
        <strain evidence="1 2">Pla175</strain>
    </source>
</reference>
<dbReference type="Gene3D" id="1.20.120.450">
    <property type="entry name" value="dinb family like domain"/>
    <property type="match status" value="1"/>
</dbReference>
<protein>
    <submittedName>
        <fullName evidence="1">DinB superfamily protein</fullName>
    </submittedName>
</protein>
<dbReference type="InterPro" id="IPR011466">
    <property type="entry name" value="DUF1572"/>
</dbReference>
<dbReference type="RefSeq" id="WP_145285357.1">
    <property type="nucleotide sequence ID" value="NZ_CP036291.1"/>
</dbReference>
<dbReference type="EMBL" id="CP036291">
    <property type="protein sequence ID" value="QDU89235.1"/>
    <property type="molecule type" value="Genomic_DNA"/>
</dbReference>
<organism evidence="1 2">
    <name type="scientific">Pirellulimonas nuda</name>
    <dbReference type="NCBI Taxonomy" id="2528009"/>
    <lineage>
        <taxon>Bacteria</taxon>
        <taxon>Pseudomonadati</taxon>
        <taxon>Planctomycetota</taxon>
        <taxon>Planctomycetia</taxon>
        <taxon>Pirellulales</taxon>
        <taxon>Lacipirellulaceae</taxon>
        <taxon>Pirellulimonas</taxon>
    </lineage>
</organism>
<dbReference type="InterPro" id="IPR034660">
    <property type="entry name" value="DinB/YfiT-like"/>
</dbReference>
<proteinExistence type="predicted"/>
<gene>
    <name evidence="1" type="ORF">Pla175_26220</name>
</gene>
<dbReference type="Pfam" id="PF07609">
    <property type="entry name" value="DUF1572"/>
    <property type="match status" value="1"/>
</dbReference>
<dbReference type="AlphaFoldDB" id="A0A518DCM9"/>
<dbReference type="Proteomes" id="UP000317429">
    <property type="component" value="Chromosome"/>
</dbReference>
<dbReference type="SUPFAM" id="SSF109854">
    <property type="entry name" value="DinB/YfiT-like putative metalloenzymes"/>
    <property type="match status" value="1"/>
</dbReference>
<evidence type="ECO:0000313" key="2">
    <source>
        <dbReference type="Proteomes" id="UP000317429"/>
    </source>
</evidence>
<evidence type="ECO:0000313" key="1">
    <source>
        <dbReference type="EMBL" id="QDU89235.1"/>
    </source>
</evidence>
<dbReference type="OrthoDB" id="68731at2"/>